<feature type="domain" description="O-GlcNAc transferase C-terminal" evidence="10">
    <location>
        <begin position="1172"/>
        <end position="1357"/>
    </location>
</feature>
<dbReference type="FunFam" id="3.40.50.2000:FF:000110">
    <property type="entry name" value="UDP-N-acetylglucosaminyltransferase protein"/>
    <property type="match status" value="1"/>
</dbReference>
<dbReference type="SUPFAM" id="SSF48452">
    <property type="entry name" value="TPR-like"/>
    <property type="match status" value="2"/>
</dbReference>
<evidence type="ECO:0000256" key="1">
    <source>
        <dbReference type="ARBA" id="ARBA00004922"/>
    </source>
</evidence>
<keyword evidence="4 11" id="KW-0328">Glycosyltransferase</keyword>
<dbReference type="InterPro" id="IPR029489">
    <property type="entry name" value="OGT/SEC/SPY_C"/>
</dbReference>
<evidence type="ECO:0000256" key="5">
    <source>
        <dbReference type="ARBA" id="ARBA00022679"/>
    </source>
</evidence>
<feature type="repeat" description="TPR" evidence="8">
    <location>
        <begin position="943"/>
        <end position="976"/>
    </location>
</feature>
<evidence type="ECO:0000256" key="7">
    <source>
        <dbReference type="ARBA" id="ARBA00022803"/>
    </source>
</evidence>
<feature type="compositionally biased region" description="Polar residues" evidence="9">
    <location>
        <begin position="77"/>
        <end position="86"/>
    </location>
</feature>
<evidence type="ECO:0000259" key="10">
    <source>
        <dbReference type="Pfam" id="PF13844"/>
    </source>
</evidence>
<feature type="repeat" description="TPR" evidence="8">
    <location>
        <begin position="977"/>
        <end position="1010"/>
    </location>
</feature>
<evidence type="ECO:0000256" key="4">
    <source>
        <dbReference type="ARBA" id="ARBA00022676"/>
    </source>
</evidence>
<keyword evidence="7 8" id="KW-0802">TPR repeat</keyword>
<feature type="region of interest" description="Disordered" evidence="9">
    <location>
        <begin position="366"/>
        <end position="392"/>
    </location>
</feature>
<dbReference type="GO" id="GO:0006493">
    <property type="term" value="P:protein O-linked glycosylation"/>
    <property type="evidence" value="ECO:0007669"/>
    <property type="project" value="TreeGrafter"/>
</dbReference>
<comment type="caution">
    <text evidence="11">The sequence shown here is derived from an EMBL/GenBank/DDBJ whole genome shotgun (WGS) entry which is preliminary data.</text>
</comment>
<dbReference type="FunFam" id="1.25.40.10:FF:000552">
    <property type="entry name" value="UDP-N-acetylglucosaminyltransferase (AFU_orthologue AFUA_1G03380)"/>
    <property type="match status" value="1"/>
</dbReference>
<evidence type="ECO:0000313" key="11">
    <source>
        <dbReference type="EMBL" id="KFX43103.1"/>
    </source>
</evidence>
<dbReference type="Pfam" id="PF13844">
    <property type="entry name" value="Glyco_transf_41"/>
    <property type="match status" value="2"/>
</dbReference>
<comment type="pathway">
    <text evidence="1">Protein modification; protein glycosylation.</text>
</comment>
<dbReference type="Gene3D" id="1.25.40.10">
    <property type="entry name" value="Tetratricopeptide repeat domain"/>
    <property type="match status" value="3"/>
</dbReference>
<dbReference type="PROSITE" id="PS50005">
    <property type="entry name" value="TPR"/>
    <property type="match status" value="3"/>
</dbReference>
<dbReference type="EMBL" id="JPOX01000038">
    <property type="protein sequence ID" value="KFX43103.1"/>
    <property type="molecule type" value="Genomic_DNA"/>
</dbReference>
<dbReference type="HOGENOM" id="CLU_001721_0_0_1"/>
<dbReference type="PANTHER" id="PTHR44998">
    <property type="match status" value="1"/>
</dbReference>
<reference evidence="11" key="1">
    <citation type="journal article" date="2014" name="PLoS Genet.">
        <title>Signature Gene Expression Reveals Novel Clues to the Molecular Mechanisms of Dimorphic Transition in Penicillium marneffei.</title>
        <authorList>
            <person name="Yang E."/>
            <person name="Wang G."/>
            <person name="Cai J."/>
            <person name="Woo P.C."/>
            <person name="Lau S.K."/>
            <person name="Yuen K.-Y."/>
            <person name="Chow W.-N."/>
            <person name="Lin X."/>
        </authorList>
    </citation>
    <scope>NUCLEOTIDE SEQUENCE [LARGE SCALE GENOMIC DNA]</scope>
    <source>
        <strain evidence="11">PM1</strain>
    </source>
</reference>
<dbReference type="InterPro" id="IPR019734">
    <property type="entry name" value="TPR_rpt"/>
</dbReference>
<dbReference type="SMART" id="SM00028">
    <property type="entry name" value="TPR"/>
    <property type="match status" value="5"/>
</dbReference>
<feature type="compositionally biased region" description="Polar residues" evidence="9">
    <location>
        <begin position="422"/>
        <end position="436"/>
    </location>
</feature>
<keyword evidence="5 11" id="KW-0808">Transferase</keyword>
<dbReference type="EC" id="2.4.1.255" evidence="3"/>
<dbReference type="GO" id="GO:0097363">
    <property type="term" value="F:protein O-acetylglucosaminyltransferase activity"/>
    <property type="evidence" value="ECO:0007669"/>
    <property type="project" value="UniProtKB-EC"/>
</dbReference>
<comment type="similarity">
    <text evidence="2">Belongs to the glycosyltransferase 41 family. O-GlcNAc transferase subfamily.</text>
</comment>
<sequence>MLPTMALPSQFQPHHHMDRRLGYDLVGRPYDFHGRTNANSLQHRPFLPQDFSRDAAASVPRSRNQYPHPVQRPVSLNPDTADTSKVTKAGEHTLRRKTPNGTLAAGYDGTPGDRAIQPPAAKHIIVSSLDSRQHQSSQPAPSVDSYTWQSMPVEQVSSLNYQNFPPAFQSDLGQNHNNSNSFSVDQYQSGAATGPSWVRSLNLQPGVDSVLHQTPPIPQSPAYYLHNSPSVPTVLPASLQSFLGPTAPVGTGPYGPYWPDGAYIPYRPAAQRDSRFGAGSSFSPDGHSAHLFDLQTPILNQNSYSVSNFPDSGFSWNQLPSTTGKHEVLIQQNKFPPRHSHHPSLGNIKDQPRNNLPYHVRAASGLNNAPVRPHSHTNYSIPPSLSDPQSRAQTAEFKEKVLSWAHGVYVDLLASLHHARKNSISNSSGDGKSQRNLKPAIFPKPPRQPGLDFSTHIDMPRHNSYPSSRFDLPPHGSSQINNRQLDRPMPGLMFNQRAHTNQQLNDGFHTIRKSSGASLSQLTGSVPSESTTMASAASALEMLSHLCNESNWEWVDGMLLGGCLAYGLGDYQKATRWYSRIIARDARHVEAISNLAATFLALDQKEEARQHWLRAVKLRPSYFEAVEHLINLLCTSHRGREAVNIIKFVENSLRVPRNGDYFRSDEPASETESDAESAGSYDRMAFDYDNDLDHALAMKINLNDSISAGFASSGFAIPGSDNGRILALVHAKGNMLYALGDNAGAAAAFEEAILIASGRRCRGIKGLIKQIVDAFSRNGYGRIGEDDASRNPLLLPPDRATQTATLVFPPYGYPPGLEYVAEGLARKAAISTTSNSLLSLAKIYQDGMSSISTSGVSKTTTPGVRDILALYYLSLSLQPSPSTANNVGILLASIQHNGPAKMRHRSISGKTAMPEIPGVAPDSGIALALSYYSYGLTLDPKHAHLYTNLGSLWKDIGQLHAAIRMYELAVQYDGNFDIALANLANAVKDAGRINDAIVYYKRAVKVNPDFAEAVCGLANALNSVCNWTGRGGVVNGFGFGDQVHVDDKGLPRDVDSVQVGFGWMKRVVDIVDKQLKDGETWGRGTLTSAVVEQLCAQVSSMPQYTSNARKLISLLQSWAGQKWEGSRIVRLVERIIRSITWKWYQDLHVHGKEYPPSRYRRPQLPAGLSAPNAPTVLPFHTFTCPLSAKQIRHISQRNGLRISSATLRSTWLPQTVYPPPKPPQPYLKVGYVSSDFNNHPLAHLMQSVFGFHNPNRVKAYCYATTASDNSTHRQQIERESPQFHDASSWPVDRLVKQIVSDGIHILVNLNGYTRGARNEVFAARPAPIQMSFMGFAGTLGAEWCDYILADELSIPRDTLSPGRRDYRIEDRIFEEDHAEEMENWMYGERIVYTRATFFCCDHRQSAPDSDAPHISWDREQERRWKMRKELFPTLPDDAIILGNFNQLYKIEPTTFRTWLRILSDIPKAVLWLLRFPELGEQNLKDCAVQWANEEIASRIIFTDVAPKQAHIARAQVVDLFLDTPECNAHTTAADILWSGTPMLTFPRYKYKMCSRMASSILSSALPDTEAGRQARNELVAISDEDYRAKASRLCRDLRYHPAGVETTGGHSRVGHCTGRLVELRRMLFTHRWQSRLFDTRRWVSDLENAYEKVWGAWVKGEEGDIWL</sequence>
<keyword evidence="6" id="KW-0677">Repeat</keyword>
<dbReference type="FunFam" id="3.40.50.11380:FF:000004">
    <property type="entry name" value="UDP-N-acetylglucosaminyltransferase (AFU_orthologue AFUA_1G03380)"/>
    <property type="match status" value="1"/>
</dbReference>
<protein>
    <recommendedName>
        <fullName evidence="3">protein O-GlcNAc transferase</fullName>
        <ecNumber evidence="3">2.4.1.255</ecNumber>
    </recommendedName>
</protein>
<feature type="repeat" description="TPR" evidence="8">
    <location>
        <begin position="589"/>
        <end position="622"/>
    </location>
</feature>
<dbReference type="eggNOG" id="KOG4626">
    <property type="taxonomic scope" value="Eukaryota"/>
</dbReference>
<organism evidence="11">
    <name type="scientific">Talaromyces marneffei PM1</name>
    <dbReference type="NCBI Taxonomy" id="1077442"/>
    <lineage>
        <taxon>Eukaryota</taxon>
        <taxon>Fungi</taxon>
        <taxon>Dikarya</taxon>
        <taxon>Ascomycota</taxon>
        <taxon>Pezizomycotina</taxon>
        <taxon>Eurotiomycetes</taxon>
        <taxon>Eurotiomycetidae</taxon>
        <taxon>Eurotiales</taxon>
        <taxon>Trichocomaceae</taxon>
        <taxon>Talaromyces</taxon>
        <taxon>Talaromyces sect. Talaromyces</taxon>
    </lineage>
</organism>
<feature type="compositionally biased region" description="Polar residues" evidence="9">
    <location>
        <begin position="376"/>
        <end position="392"/>
    </location>
</feature>
<dbReference type="PANTHER" id="PTHR44998:SF1">
    <property type="entry name" value="UDP-N-ACETYLGLUCOSAMINE--PEPTIDE N-ACETYLGLUCOSAMINYLTRANSFERASE 110 KDA SUBUNIT"/>
    <property type="match status" value="1"/>
</dbReference>
<feature type="region of interest" description="Disordered" evidence="9">
    <location>
        <begin position="55"/>
        <end position="111"/>
    </location>
</feature>
<dbReference type="Gene3D" id="3.40.50.11380">
    <property type="match status" value="1"/>
</dbReference>
<accession>A0A093XD19</accession>
<dbReference type="InterPro" id="IPR011990">
    <property type="entry name" value="TPR-like_helical_dom_sf"/>
</dbReference>
<evidence type="ECO:0000256" key="3">
    <source>
        <dbReference type="ARBA" id="ARBA00011970"/>
    </source>
</evidence>
<evidence type="ECO:0000256" key="9">
    <source>
        <dbReference type="SAM" id="MobiDB-lite"/>
    </source>
</evidence>
<proteinExistence type="inferred from homology"/>
<name>A0A093XD19_TALMA</name>
<evidence type="ECO:0000256" key="2">
    <source>
        <dbReference type="ARBA" id="ARBA00005386"/>
    </source>
</evidence>
<feature type="region of interest" description="Disordered" evidence="9">
    <location>
        <begin position="422"/>
        <end position="490"/>
    </location>
</feature>
<feature type="domain" description="O-GlcNAc transferase C-terminal" evidence="10">
    <location>
        <begin position="1433"/>
        <end position="1599"/>
    </location>
</feature>
<gene>
    <name evidence="11" type="ORF">GQ26_0380600</name>
</gene>
<dbReference type="Gene3D" id="3.40.50.2000">
    <property type="entry name" value="Glycogen Phosphorylase B"/>
    <property type="match status" value="1"/>
</dbReference>
<dbReference type="EMBL" id="JPOX01000038">
    <property type="protein sequence ID" value="KFX43102.1"/>
    <property type="molecule type" value="Genomic_DNA"/>
</dbReference>
<evidence type="ECO:0000256" key="8">
    <source>
        <dbReference type="PROSITE-ProRule" id="PRU00339"/>
    </source>
</evidence>
<dbReference type="Pfam" id="PF13181">
    <property type="entry name" value="TPR_8"/>
    <property type="match status" value="2"/>
</dbReference>
<evidence type="ECO:0000256" key="6">
    <source>
        <dbReference type="ARBA" id="ARBA00022737"/>
    </source>
</evidence>